<dbReference type="GO" id="GO:0004806">
    <property type="term" value="F:triacylglycerol lipase activity"/>
    <property type="evidence" value="ECO:0007669"/>
    <property type="project" value="TreeGrafter"/>
</dbReference>
<dbReference type="InterPro" id="IPR000073">
    <property type="entry name" value="AB_hydrolase_1"/>
</dbReference>
<dbReference type="EMBL" id="QNRK01000034">
    <property type="protein sequence ID" value="RBP05683.1"/>
    <property type="molecule type" value="Genomic_DNA"/>
</dbReference>
<dbReference type="InterPro" id="IPR029058">
    <property type="entry name" value="AB_hydrolase_fold"/>
</dbReference>
<proteinExistence type="predicted"/>
<organism evidence="2 3">
    <name type="scientific">Roseiarcus fermentans</name>
    <dbReference type="NCBI Taxonomy" id="1473586"/>
    <lineage>
        <taxon>Bacteria</taxon>
        <taxon>Pseudomonadati</taxon>
        <taxon>Pseudomonadota</taxon>
        <taxon>Alphaproteobacteria</taxon>
        <taxon>Hyphomicrobiales</taxon>
        <taxon>Roseiarcaceae</taxon>
        <taxon>Roseiarcus</taxon>
    </lineage>
</organism>
<dbReference type="AlphaFoldDB" id="A0A366ETE7"/>
<name>A0A366ETE7_9HYPH</name>
<dbReference type="GO" id="GO:0046503">
    <property type="term" value="P:glycerolipid catabolic process"/>
    <property type="evidence" value="ECO:0007669"/>
    <property type="project" value="TreeGrafter"/>
</dbReference>
<sequence length="303" mass="32010">MTAAQANGVTIEYETFGAPDAPAILLVMGLGMQLVAWPDSLCEGLARRGFRVVRFDNRDVGLSSPMPSAGRLATSGMMARAALRLPVRPPYTLDDMARDAVGLMDALGIAAAHVVGASMGGMIAQIVAAERPDRVRSLTSIMSSPVRVMPKARVLGALLKPPARNREQAIRRMTAFFRLVGGSAYPPTDSELRAKVDRSVARSFRPDSFARHLIAIQTAPSRVALLAHVRAPTLVLHGSEDPLVPLVGGEMTAAAIPGARLRIVPGMGHFLPEALVPLLIEEIAGHCLKADAAAEPETLGGTP</sequence>
<dbReference type="OrthoDB" id="9798888at2"/>
<dbReference type="Gene3D" id="3.40.50.1820">
    <property type="entry name" value="alpha/beta hydrolase"/>
    <property type="match status" value="1"/>
</dbReference>
<feature type="domain" description="AB hydrolase-1" evidence="1">
    <location>
        <begin position="22"/>
        <end position="271"/>
    </location>
</feature>
<reference evidence="2 3" key="1">
    <citation type="submission" date="2018-06" db="EMBL/GenBank/DDBJ databases">
        <title>Genomic Encyclopedia of Type Strains, Phase IV (KMG-IV): sequencing the most valuable type-strain genomes for metagenomic binning, comparative biology and taxonomic classification.</title>
        <authorList>
            <person name="Goeker M."/>
        </authorList>
    </citation>
    <scope>NUCLEOTIDE SEQUENCE [LARGE SCALE GENOMIC DNA]</scope>
    <source>
        <strain evidence="2 3">DSM 24875</strain>
    </source>
</reference>
<dbReference type="Pfam" id="PF00561">
    <property type="entry name" value="Abhydrolase_1"/>
    <property type="match status" value="1"/>
</dbReference>
<gene>
    <name evidence="2" type="ORF">DFR50_13446</name>
</gene>
<protein>
    <submittedName>
        <fullName evidence="2">Pimeloyl-ACP methyl ester carboxylesterase</fullName>
    </submittedName>
</protein>
<accession>A0A366ETE7</accession>
<evidence type="ECO:0000313" key="3">
    <source>
        <dbReference type="Proteomes" id="UP000253529"/>
    </source>
</evidence>
<dbReference type="PANTHER" id="PTHR43433">
    <property type="entry name" value="HYDROLASE, ALPHA/BETA FOLD FAMILY PROTEIN"/>
    <property type="match status" value="1"/>
</dbReference>
<evidence type="ECO:0000259" key="1">
    <source>
        <dbReference type="Pfam" id="PF00561"/>
    </source>
</evidence>
<dbReference type="SUPFAM" id="SSF53474">
    <property type="entry name" value="alpha/beta-Hydrolases"/>
    <property type="match status" value="1"/>
</dbReference>
<dbReference type="RefSeq" id="WP_113891833.1">
    <property type="nucleotide sequence ID" value="NZ_QNRK01000034.1"/>
</dbReference>
<evidence type="ECO:0000313" key="2">
    <source>
        <dbReference type="EMBL" id="RBP05683.1"/>
    </source>
</evidence>
<keyword evidence="3" id="KW-1185">Reference proteome</keyword>
<dbReference type="InterPro" id="IPR050471">
    <property type="entry name" value="AB_hydrolase"/>
</dbReference>
<comment type="caution">
    <text evidence="2">The sequence shown here is derived from an EMBL/GenBank/DDBJ whole genome shotgun (WGS) entry which is preliminary data.</text>
</comment>
<dbReference type="PANTHER" id="PTHR43433:SF5">
    <property type="entry name" value="AB HYDROLASE-1 DOMAIN-CONTAINING PROTEIN"/>
    <property type="match status" value="1"/>
</dbReference>
<dbReference type="Proteomes" id="UP000253529">
    <property type="component" value="Unassembled WGS sequence"/>
</dbReference>